<evidence type="ECO:0000256" key="12">
    <source>
        <dbReference type="RuleBase" id="RU301113"/>
    </source>
</evidence>
<accession>A0A096LV43</accession>
<feature type="repeat" description="RPEL" evidence="11">
    <location>
        <begin position="435"/>
        <end position="460"/>
    </location>
</feature>
<dbReference type="PROSITE" id="PS51073">
    <property type="entry name" value="RPEL"/>
    <property type="match status" value="3"/>
</dbReference>
<evidence type="ECO:0000313" key="15">
    <source>
        <dbReference type="Proteomes" id="UP000028760"/>
    </source>
</evidence>
<evidence type="ECO:0000256" key="3">
    <source>
        <dbReference type="ARBA" id="ARBA00009795"/>
    </source>
</evidence>
<dbReference type="GO" id="GO:0004864">
    <property type="term" value="F:protein phosphatase inhibitor activity"/>
    <property type="evidence" value="ECO:0007669"/>
    <property type="project" value="UniProtKB-UniRule"/>
</dbReference>
<dbReference type="GeneTree" id="ENSGT00940000155842"/>
<evidence type="ECO:0000256" key="11">
    <source>
        <dbReference type="PROSITE-ProRule" id="PRU00401"/>
    </source>
</evidence>
<dbReference type="GO" id="GO:0045202">
    <property type="term" value="C:synapse"/>
    <property type="evidence" value="ECO:0007669"/>
    <property type="project" value="UniProtKB-SubCell"/>
</dbReference>
<keyword evidence="4" id="KW-0963">Cytoplasm</keyword>
<dbReference type="SMART" id="SM00707">
    <property type="entry name" value="RPEL"/>
    <property type="match status" value="4"/>
</dbReference>
<dbReference type="GO" id="GO:0005737">
    <property type="term" value="C:cytoplasm"/>
    <property type="evidence" value="ECO:0007669"/>
    <property type="project" value="UniProtKB-SubCell"/>
</dbReference>
<sequence length="594" mass="67344">TESTPEHNTDLITRRTAARIRTSSSRPFSSGIRLSLIANAAEEVERLSAMRSESLVSGTHTPPIRHRSKFATLGRLLKPWKWRKKKSEKFKQTSAALERKMSLRQSRDELIKRGVLKEIFEKVASIKNVLYLSRTKFHAADSGESSHHSLSSSKLHKACENTQCAYILCRSPGCLKATVEFRSSMDGSICPQEPSMKTSMVLPTKKSVSFPNDHQETPAKPPLYHKQPPALPPKPFSRIPNHSTAQDSCQPMKLPCMPGAKHSPPLPPKKVMICVPPGGLDSSPSPSLNPLSTLPPKCAPPQGLPSHHGTLLPSQLAGLHQSHGHPLQLQYGGLHAPSRIIEELNKTLALSMQRFESSALLGSVQCAPLDRREVPSVIIEYEDDKENMPNESDYEDLPSMYKDEEDDVDDDEEDDEDDDDSIFTSTLAKKVLRKDSLAIKLSNRPSKRELEEKNILPMQTDEERLESRQQIGTKLTRRLSQRPTAEELEQRNILKPRNEQEEMEEKREIKRRLTRKLSQRPTVEELRQAKILIRFSDYVEVSDAQDYDRRADKPWTRLTAADKAAIRKELNDFKSNEMEVHESSRHLTSRFHRP</sequence>
<evidence type="ECO:0000256" key="6">
    <source>
        <dbReference type="ARBA" id="ARBA00023018"/>
    </source>
</evidence>
<evidence type="ECO:0000256" key="5">
    <source>
        <dbReference type="ARBA" id="ARBA00022737"/>
    </source>
</evidence>
<feature type="compositionally biased region" description="Acidic residues" evidence="13">
    <location>
        <begin position="403"/>
        <end position="421"/>
    </location>
</feature>
<keyword evidence="8" id="KW-0539">Nucleus</keyword>
<dbReference type="Pfam" id="PF02755">
    <property type="entry name" value="RPEL"/>
    <property type="match status" value="4"/>
</dbReference>
<feature type="repeat" description="RPEL" evidence="11">
    <location>
        <begin position="95"/>
        <end position="120"/>
    </location>
</feature>
<keyword evidence="5 12" id="KW-0677">Repeat</keyword>
<dbReference type="Ensembl" id="ENSPFOT00000023501.1">
    <property type="protein sequence ID" value="ENSPFOP00000023034.1"/>
    <property type="gene ID" value="ENSPFOG00000000187.2"/>
</dbReference>
<evidence type="ECO:0000313" key="14">
    <source>
        <dbReference type="Ensembl" id="ENSPFOP00000023034.1"/>
    </source>
</evidence>
<feature type="repeat" description="RPEL" evidence="11">
    <location>
        <begin position="473"/>
        <end position="498"/>
    </location>
</feature>
<name>A0A096LV43_POEFO</name>
<evidence type="ECO:0000256" key="7">
    <source>
        <dbReference type="ARBA" id="ARBA00023203"/>
    </source>
</evidence>
<evidence type="ECO:0000256" key="10">
    <source>
        <dbReference type="ARBA" id="ARBA00034103"/>
    </source>
</evidence>
<dbReference type="InterPro" id="IPR004018">
    <property type="entry name" value="RPEL_repeat"/>
</dbReference>
<feature type="region of interest" description="Disordered" evidence="13">
    <location>
        <begin position="381"/>
        <end position="422"/>
    </location>
</feature>
<comment type="subunit">
    <text evidence="12">Binds PPP1CA and actin.</text>
</comment>
<dbReference type="GO" id="GO:0043149">
    <property type="term" value="P:stress fiber assembly"/>
    <property type="evidence" value="ECO:0007669"/>
    <property type="project" value="TreeGrafter"/>
</dbReference>
<keyword evidence="6" id="KW-0770">Synapse</keyword>
<reference evidence="14" key="3">
    <citation type="submission" date="2025-09" db="UniProtKB">
        <authorList>
            <consortium name="Ensembl"/>
        </authorList>
    </citation>
    <scope>IDENTIFICATION</scope>
</reference>
<keyword evidence="9" id="KW-0650">Protein phosphatase inhibitor</keyword>
<evidence type="ECO:0000256" key="13">
    <source>
        <dbReference type="SAM" id="MobiDB-lite"/>
    </source>
</evidence>
<protein>
    <recommendedName>
        <fullName evidence="12">Phosphatase and actin regulator</fullName>
    </recommendedName>
</protein>
<evidence type="ECO:0000256" key="2">
    <source>
        <dbReference type="ARBA" id="ARBA00004496"/>
    </source>
</evidence>
<dbReference type="GO" id="GO:0048870">
    <property type="term" value="P:cell motility"/>
    <property type="evidence" value="ECO:0007669"/>
    <property type="project" value="TreeGrafter"/>
</dbReference>
<organism evidence="14 15">
    <name type="scientific">Poecilia formosa</name>
    <name type="common">Amazon molly</name>
    <name type="synonym">Limia formosa</name>
    <dbReference type="NCBI Taxonomy" id="48698"/>
    <lineage>
        <taxon>Eukaryota</taxon>
        <taxon>Metazoa</taxon>
        <taxon>Chordata</taxon>
        <taxon>Craniata</taxon>
        <taxon>Vertebrata</taxon>
        <taxon>Euteleostomi</taxon>
        <taxon>Actinopterygii</taxon>
        <taxon>Neopterygii</taxon>
        <taxon>Teleostei</taxon>
        <taxon>Neoteleostei</taxon>
        <taxon>Acanthomorphata</taxon>
        <taxon>Ovalentaria</taxon>
        <taxon>Atherinomorphae</taxon>
        <taxon>Cyprinodontiformes</taxon>
        <taxon>Poeciliidae</taxon>
        <taxon>Poeciliinae</taxon>
        <taxon>Poecilia</taxon>
    </lineage>
</organism>
<dbReference type="GO" id="GO:0005634">
    <property type="term" value="C:nucleus"/>
    <property type="evidence" value="ECO:0007669"/>
    <property type="project" value="UniProtKB-SubCell"/>
</dbReference>
<reference evidence="14" key="2">
    <citation type="submission" date="2025-08" db="UniProtKB">
        <authorList>
            <consortium name="Ensembl"/>
        </authorList>
    </citation>
    <scope>IDENTIFICATION</scope>
</reference>
<dbReference type="Gene3D" id="6.10.140.2130">
    <property type="match status" value="1"/>
</dbReference>
<dbReference type="AlphaFoldDB" id="A0A096LV43"/>
<dbReference type="Gene3D" id="6.10.140.1750">
    <property type="match status" value="1"/>
</dbReference>
<evidence type="ECO:0000256" key="4">
    <source>
        <dbReference type="ARBA" id="ARBA00022490"/>
    </source>
</evidence>
<dbReference type="GO" id="GO:0003779">
    <property type="term" value="F:actin binding"/>
    <property type="evidence" value="ECO:0007669"/>
    <property type="project" value="UniProtKB-KW"/>
</dbReference>
<reference evidence="15" key="1">
    <citation type="submission" date="2013-10" db="EMBL/GenBank/DDBJ databases">
        <authorList>
            <person name="Schartl M."/>
            <person name="Warren W."/>
        </authorList>
    </citation>
    <scope>NUCLEOTIDE SEQUENCE [LARGE SCALE GENOMIC DNA]</scope>
    <source>
        <strain evidence="15">female</strain>
    </source>
</reference>
<dbReference type="PANTHER" id="PTHR12751">
    <property type="entry name" value="PHOSPHATASE AND ACTIN REGULATOR PHACTR"/>
    <property type="match status" value="1"/>
</dbReference>
<evidence type="ECO:0000256" key="8">
    <source>
        <dbReference type="ARBA" id="ARBA00023242"/>
    </source>
</evidence>
<comment type="similarity">
    <text evidence="3 12">Belongs to the phosphatase and actin regulator family.</text>
</comment>
<comment type="subcellular location">
    <subcellularLocation>
        <location evidence="2">Cytoplasm</location>
    </subcellularLocation>
    <subcellularLocation>
        <location evidence="1">Nucleus</location>
    </subcellularLocation>
    <subcellularLocation>
        <location evidence="10">Synapse</location>
    </subcellularLocation>
</comment>
<dbReference type="PANTHER" id="PTHR12751:SF6">
    <property type="entry name" value="PHOSPHATASE AND ACTIN REGULATOR 1"/>
    <property type="match status" value="1"/>
</dbReference>
<proteinExistence type="inferred from homology"/>
<keyword evidence="7 12" id="KW-0009">Actin-binding</keyword>
<keyword evidence="15" id="KW-1185">Reference proteome</keyword>
<evidence type="ECO:0000256" key="1">
    <source>
        <dbReference type="ARBA" id="ARBA00004123"/>
    </source>
</evidence>
<dbReference type="Proteomes" id="UP000028760">
    <property type="component" value="Unassembled WGS sequence"/>
</dbReference>
<dbReference type="EMBL" id="AYCK01007771">
    <property type="status" value="NOT_ANNOTATED_CDS"/>
    <property type="molecule type" value="Genomic_DNA"/>
</dbReference>
<evidence type="ECO:0000256" key="9">
    <source>
        <dbReference type="ARBA" id="ARBA00023272"/>
    </source>
</evidence>